<organism evidence="1 2">
    <name type="scientific">Thalassotalea eurytherma</name>
    <dbReference type="NCBI Taxonomy" id="1144278"/>
    <lineage>
        <taxon>Bacteria</taxon>
        <taxon>Pseudomonadati</taxon>
        <taxon>Pseudomonadota</taxon>
        <taxon>Gammaproteobacteria</taxon>
        <taxon>Alteromonadales</taxon>
        <taxon>Colwelliaceae</taxon>
        <taxon>Thalassotalea</taxon>
    </lineage>
</organism>
<evidence type="ECO:0000313" key="1">
    <source>
        <dbReference type="EMBL" id="GLX82279.1"/>
    </source>
</evidence>
<dbReference type="RefSeq" id="WP_284207639.1">
    <property type="nucleotide sequence ID" value="NZ_BSSU01000008.1"/>
</dbReference>
<gene>
    <name evidence="1" type="ORF">theurythT_17310</name>
</gene>
<comment type="caution">
    <text evidence="1">The sequence shown here is derived from an EMBL/GenBank/DDBJ whole genome shotgun (WGS) entry which is preliminary data.</text>
</comment>
<name>A0ABQ6H447_9GAMM</name>
<reference evidence="1 2" key="1">
    <citation type="submission" date="2023-03" db="EMBL/GenBank/DDBJ databases">
        <title>Draft genome sequence of Thalassotalea eurytherma JCM 18482T.</title>
        <authorList>
            <person name="Sawabe T."/>
        </authorList>
    </citation>
    <scope>NUCLEOTIDE SEQUENCE [LARGE SCALE GENOMIC DNA]</scope>
    <source>
        <strain evidence="1 2">JCM 18482</strain>
    </source>
</reference>
<dbReference type="Proteomes" id="UP001157133">
    <property type="component" value="Unassembled WGS sequence"/>
</dbReference>
<sequence>MASVWTNHAGNIAELVNSNKDTQAHLYLEQMMLFPVDVQDQIIDKISRLEHCTNEAVAEIIQQHSTMPLR</sequence>
<proteinExistence type="predicted"/>
<evidence type="ECO:0000313" key="2">
    <source>
        <dbReference type="Proteomes" id="UP001157133"/>
    </source>
</evidence>
<protein>
    <submittedName>
        <fullName evidence="1">Uncharacterized protein</fullName>
    </submittedName>
</protein>
<dbReference type="EMBL" id="BSSU01000008">
    <property type="protein sequence ID" value="GLX82279.1"/>
    <property type="molecule type" value="Genomic_DNA"/>
</dbReference>
<keyword evidence="2" id="KW-1185">Reference proteome</keyword>
<accession>A0ABQ6H447</accession>